<evidence type="ECO:0000256" key="6">
    <source>
        <dbReference type="ARBA" id="ARBA00022692"/>
    </source>
</evidence>
<keyword evidence="14" id="KW-1185">Reference proteome</keyword>
<evidence type="ECO:0000256" key="2">
    <source>
        <dbReference type="ARBA" id="ARBA00006555"/>
    </source>
</evidence>
<keyword evidence="11" id="KW-0732">Signal</keyword>
<comment type="similarity">
    <text evidence="2">Belongs to the TonB family.</text>
</comment>
<keyword evidence="8" id="KW-1133">Transmembrane helix</keyword>
<feature type="chain" id="PRO_5040760084" evidence="11">
    <location>
        <begin position="36"/>
        <end position="224"/>
    </location>
</feature>
<feature type="compositionally biased region" description="Pro residues" evidence="10">
    <location>
        <begin position="80"/>
        <end position="89"/>
    </location>
</feature>
<evidence type="ECO:0000256" key="4">
    <source>
        <dbReference type="ARBA" id="ARBA00022475"/>
    </source>
</evidence>
<feature type="region of interest" description="Disordered" evidence="10">
    <location>
        <begin position="52"/>
        <end position="119"/>
    </location>
</feature>
<dbReference type="GO" id="GO:0005886">
    <property type="term" value="C:plasma membrane"/>
    <property type="evidence" value="ECO:0007669"/>
    <property type="project" value="UniProtKB-SubCell"/>
</dbReference>
<evidence type="ECO:0000256" key="1">
    <source>
        <dbReference type="ARBA" id="ARBA00004383"/>
    </source>
</evidence>
<keyword evidence="7" id="KW-0653">Protein transport</keyword>
<dbReference type="Pfam" id="PF03544">
    <property type="entry name" value="TonB_C"/>
    <property type="match status" value="1"/>
</dbReference>
<dbReference type="InterPro" id="IPR006260">
    <property type="entry name" value="TonB/TolA_C"/>
</dbReference>
<feature type="signal peptide" evidence="11">
    <location>
        <begin position="1"/>
        <end position="35"/>
    </location>
</feature>
<evidence type="ECO:0000259" key="12">
    <source>
        <dbReference type="PROSITE" id="PS52015"/>
    </source>
</evidence>
<dbReference type="InterPro" id="IPR037682">
    <property type="entry name" value="TonB_C"/>
</dbReference>
<keyword evidence="9" id="KW-0472">Membrane</keyword>
<keyword evidence="5" id="KW-0997">Cell inner membrane</keyword>
<evidence type="ECO:0000313" key="13">
    <source>
        <dbReference type="EMBL" id="MDA5194007.1"/>
    </source>
</evidence>
<keyword evidence="6" id="KW-0812">Transmembrane</keyword>
<dbReference type="Gene3D" id="3.30.1150.10">
    <property type="match status" value="1"/>
</dbReference>
<evidence type="ECO:0000256" key="8">
    <source>
        <dbReference type="ARBA" id="ARBA00022989"/>
    </source>
</evidence>
<name>A0A9X3TYG7_9PROT</name>
<dbReference type="PANTHER" id="PTHR33446">
    <property type="entry name" value="PROTEIN TONB-RELATED"/>
    <property type="match status" value="1"/>
</dbReference>
<feature type="domain" description="TonB C-terminal" evidence="12">
    <location>
        <begin position="127"/>
        <end position="224"/>
    </location>
</feature>
<sequence>MSRLSATRLSATACAALVHVAVAAAALWVTSAPKAAPEPPIAIKIKLTPPAPEIAKPVEETPPPPKPEPTKTEKAKPRPPEPTPAPQPLPELASTADANPSSRAVESPAPTPPKAIESVSDKAAKADYYATLLGWLDQHKDYPREARVRREQGVAQLYFRMNRDGRVLSYRLEASSGHASLDDATIRMIERANPLPPFPPEMKDAELELVVPVEFFLSRGKKRG</sequence>
<gene>
    <name evidence="13" type="ORF">NYP16_08590</name>
</gene>
<evidence type="ECO:0000256" key="5">
    <source>
        <dbReference type="ARBA" id="ARBA00022519"/>
    </source>
</evidence>
<evidence type="ECO:0000256" key="11">
    <source>
        <dbReference type="SAM" id="SignalP"/>
    </source>
</evidence>
<feature type="compositionally biased region" description="Basic and acidic residues" evidence="10">
    <location>
        <begin position="68"/>
        <end position="79"/>
    </location>
</feature>
<dbReference type="PROSITE" id="PS52015">
    <property type="entry name" value="TONB_CTD"/>
    <property type="match status" value="1"/>
</dbReference>
<keyword evidence="4" id="KW-1003">Cell membrane</keyword>
<evidence type="ECO:0000256" key="3">
    <source>
        <dbReference type="ARBA" id="ARBA00022448"/>
    </source>
</evidence>
<dbReference type="InterPro" id="IPR051045">
    <property type="entry name" value="TonB-dependent_transducer"/>
</dbReference>
<protein>
    <submittedName>
        <fullName evidence="13">Energy transducer TonB</fullName>
    </submittedName>
</protein>
<dbReference type="GO" id="GO:0015031">
    <property type="term" value="P:protein transport"/>
    <property type="evidence" value="ECO:0007669"/>
    <property type="project" value="UniProtKB-KW"/>
</dbReference>
<evidence type="ECO:0000256" key="10">
    <source>
        <dbReference type="SAM" id="MobiDB-lite"/>
    </source>
</evidence>
<evidence type="ECO:0000313" key="14">
    <source>
        <dbReference type="Proteomes" id="UP001141619"/>
    </source>
</evidence>
<dbReference type="EMBL" id="JANWOI010000003">
    <property type="protein sequence ID" value="MDA5194007.1"/>
    <property type="molecule type" value="Genomic_DNA"/>
</dbReference>
<dbReference type="GO" id="GO:0055085">
    <property type="term" value="P:transmembrane transport"/>
    <property type="evidence" value="ECO:0007669"/>
    <property type="project" value="InterPro"/>
</dbReference>
<dbReference type="Proteomes" id="UP001141619">
    <property type="component" value="Unassembled WGS sequence"/>
</dbReference>
<dbReference type="SUPFAM" id="SSF74653">
    <property type="entry name" value="TolA/TonB C-terminal domain"/>
    <property type="match status" value="1"/>
</dbReference>
<dbReference type="RefSeq" id="WP_274943713.1">
    <property type="nucleotide sequence ID" value="NZ_JANWOI010000003.1"/>
</dbReference>
<proteinExistence type="inferred from homology"/>
<comment type="caution">
    <text evidence="13">The sequence shown here is derived from an EMBL/GenBank/DDBJ whole genome shotgun (WGS) entry which is preliminary data.</text>
</comment>
<reference evidence="13" key="1">
    <citation type="submission" date="2022-08" db="EMBL/GenBank/DDBJ databases">
        <authorList>
            <person name="Vandamme P."/>
            <person name="Hettiarachchi A."/>
            <person name="Peeters C."/>
            <person name="Cnockaert M."/>
            <person name="Carlier A."/>
        </authorList>
    </citation>
    <scope>NUCLEOTIDE SEQUENCE</scope>
    <source>
        <strain evidence="13">LMG 31809</strain>
    </source>
</reference>
<comment type="subcellular location">
    <subcellularLocation>
        <location evidence="1">Cell inner membrane</location>
        <topology evidence="1">Single-pass membrane protein</topology>
        <orientation evidence="1">Periplasmic side</orientation>
    </subcellularLocation>
</comment>
<dbReference type="AlphaFoldDB" id="A0A9X3TYG7"/>
<evidence type="ECO:0000256" key="7">
    <source>
        <dbReference type="ARBA" id="ARBA00022927"/>
    </source>
</evidence>
<reference evidence="13" key="2">
    <citation type="journal article" date="2023" name="Syst. Appl. Microbiol.">
        <title>Govania unica gen. nov., sp. nov., a rare biosphere bacterium that represents a novel family in the class Alphaproteobacteria.</title>
        <authorList>
            <person name="Vandamme P."/>
            <person name="Peeters C."/>
            <person name="Hettiarachchi A."/>
            <person name="Cnockaert M."/>
            <person name="Carlier A."/>
        </authorList>
    </citation>
    <scope>NUCLEOTIDE SEQUENCE</scope>
    <source>
        <strain evidence="13">LMG 31809</strain>
    </source>
</reference>
<organism evidence="13 14">
    <name type="scientific">Govanella unica</name>
    <dbReference type="NCBI Taxonomy" id="2975056"/>
    <lineage>
        <taxon>Bacteria</taxon>
        <taxon>Pseudomonadati</taxon>
        <taxon>Pseudomonadota</taxon>
        <taxon>Alphaproteobacteria</taxon>
        <taxon>Emcibacterales</taxon>
        <taxon>Govanellaceae</taxon>
        <taxon>Govanella</taxon>
    </lineage>
</organism>
<dbReference type="NCBIfam" id="TIGR01352">
    <property type="entry name" value="tonB_Cterm"/>
    <property type="match status" value="1"/>
</dbReference>
<evidence type="ECO:0000256" key="9">
    <source>
        <dbReference type="ARBA" id="ARBA00023136"/>
    </source>
</evidence>
<keyword evidence="3" id="KW-0813">Transport</keyword>
<accession>A0A9X3TYG7</accession>